<dbReference type="PANTHER" id="PTHR30283">
    <property type="entry name" value="PEROXIDE STRESS RESPONSE PROTEIN YAAA"/>
    <property type="match status" value="1"/>
</dbReference>
<evidence type="ECO:0000313" key="1">
    <source>
        <dbReference type="EMBL" id="BBH18388.1"/>
    </source>
</evidence>
<keyword evidence="2" id="KW-1185">Reference proteome</keyword>
<sequence length="257" mass="27324">MLILLPPSEGKYAPRRGAALALDGLSNPGLTSARSAMIDALVDWCTSDPEAATNGLAIPKTQPELLALNASLGNAATARAERIYTGVVYDNLSTQTLTAAARRRLGRVAVTSSVFGLVTLSDRIPAYRLSGDASLPGIGPVAAHWRTHLGEAITASVGSGLLVDLRSGTYQNFWRTEPLARQTATVRVLHEVDGVRKVVSHFNKATKGRLVRALLEDGANPRTPAKLAEAWRDLGWTVEIGDPGRSGTQLDVIVTEI</sequence>
<proteinExistence type="predicted"/>
<protein>
    <submittedName>
        <fullName evidence="1">UPF0246 protein</fullName>
    </submittedName>
</protein>
<dbReference type="RefSeq" id="WP_125569700.1">
    <property type="nucleotide sequence ID" value="NZ_AP019307.1"/>
</dbReference>
<gene>
    <name evidence="1" type="ORF">Back2_26750</name>
</gene>
<dbReference type="AlphaFoldDB" id="A0A3G9J428"/>
<accession>A0A3G9J428</accession>
<dbReference type="EMBL" id="AP019307">
    <property type="protein sequence ID" value="BBH18388.1"/>
    <property type="molecule type" value="Genomic_DNA"/>
</dbReference>
<organism evidence="1 2">
    <name type="scientific">Nocardioides baekrokdamisoli</name>
    <dbReference type="NCBI Taxonomy" id="1804624"/>
    <lineage>
        <taxon>Bacteria</taxon>
        <taxon>Bacillati</taxon>
        <taxon>Actinomycetota</taxon>
        <taxon>Actinomycetes</taxon>
        <taxon>Propionibacteriales</taxon>
        <taxon>Nocardioidaceae</taxon>
        <taxon>Nocardioides</taxon>
    </lineage>
</organism>
<dbReference type="GO" id="GO:0033194">
    <property type="term" value="P:response to hydroperoxide"/>
    <property type="evidence" value="ECO:0007669"/>
    <property type="project" value="TreeGrafter"/>
</dbReference>
<dbReference type="PANTHER" id="PTHR30283:SF4">
    <property type="entry name" value="PEROXIDE STRESS RESISTANCE PROTEIN YAAA"/>
    <property type="match status" value="1"/>
</dbReference>
<dbReference type="Proteomes" id="UP000271573">
    <property type="component" value="Chromosome"/>
</dbReference>
<dbReference type="OrthoDB" id="3210767at2"/>
<evidence type="ECO:0000313" key="2">
    <source>
        <dbReference type="Proteomes" id="UP000271573"/>
    </source>
</evidence>
<dbReference type="GO" id="GO:0005829">
    <property type="term" value="C:cytosol"/>
    <property type="evidence" value="ECO:0007669"/>
    <property type="project" value="TreeGrafter"/>
</dbReference>
<dbReference type="Pfam" id="PF03883">
    <property type="entry name" value="H2O2_YaaD"/>
    <property type="match status" value="1"/>
</dbReference>
<dbReference type="InterPro" id="IPR005583">
    <property type="entry name" value="YaaA"/>
</dbReference>
<name>A0A3G9J428_9ACTN</name>
<dbReference type="KEGG" id="nbe:Back2_26750"/>
<reference evidence="1 2" key="1">
    <citation type="submission" date="2018-11" db="EMBL/GenBank/DDBJ databases">
        <title>Complete genome sequence of Nocardioides baekrokdamisoli strain KCTC 39748.</title>
        <authorList>
            <person name="Kang S.W."/>
            <person name="Lee K.C."/>
            <person name="Kim K.K."/>
            <person name="Kim J.S."/>
            <person name="Kim D.S."/>
            <person name="Ko S.H."/>
            <person name="Yang S.H."/>
            <person name="Shin Y.K."/>
            <person name="Lee J.S."/>
        </authorList>
    </citation>
    <scope>NUCLEOTIDE SEQUENCE [LARGE SCALE GENOMIC DNA]</scope>
    <source>
        <strain evidence="1 2">KCTC 39748</strain>
    </source>
</reference>